<proteinExistence type="predicted"/>
<dbReference type="Proteomes" id="UP000324260">
    <property type="component" value="Unassembled WGS sequence"/>
</dbReference>
<keyword evidence="2 4" id="KW-0547">Nucleotide-binding</keyword>
<dbReference type="GO" id="GO:0046872">
    <property type="term" value="F:metal ion binding"/>
    <property type="evidence" value="ECO:0007669"/>
    <property type="project" value="InterPro"/>
</dbReference>
<dbReference type="GO" id="GO:0016874">
    <property type="term" value="F:ligase activity"/>
    <property type="evidence" value="ECO:0007669"/>
    <property type="project" value="UniProtKB-KW"/>
</dbReference>
<evidence type="ECO:0000256" key="3">
    <source>
        <dbReference type="ARBA" id="ARBA00022840"/>
    </source>
</evidence>
<keyword evidence="7" id="KW-1185">Reference proteome</keyword>
<feature type="domain" description="ATP-grasp" evidence="5">
    <location>
        <begin position="120"/>
        <end position="319"/>
    </location>
</feature>
<dbReference type="Gene3D" id="3.40.50.20">
    <property type="match status" value="1"/>
</dbReference>
<dbReference type="InterPro" id="IPR052032">
    <property type="entry name" value="ATP-dep_AA_Ligase"/>
</dbReference>
<dbReference type="Gene3D" id="3.30.470.20">
    <property type="entry name" value="ATP-grasp fold, B domain"/>
    <property type="match status" value="1"/>
</dbReference>
<accession>A0A5D9DAT2</accession>
<dbReference type="Pfam" id="PF13535">
    <property type="entry name" value="ATP-grasp_4"/>
    <property type="match status" value="1"/>
</dbReference>
<dbReference type="AlphaFoldDB" id="A0A5D9DAT2"/>
<dbReference type="RefSeq" id="WP_149320880.1">
    <property type="nucleotide sequence ID" value="NZ_JARWAH010000002.1"/>
</dbReference>
<evidence type="ECO:0000259" key="5">
    <source>
        <dbReference type="PROSITE" id="PS50975"/>
    </source>
</evidence>
<keyword evidence="1" id="KW-0436">Ligase</keyword>
<evidence type="ECO:0000313" key="6">
    <source>
        <dbReference type="EMBL" id="TZG40906.1"/>
    </source>
</evidence>
<keyword evidence="3 4" id="KW-0067">ATP-binding</keyword>
<evidence type="ECO:0000256" key="1">
    <source>
        <dbReference type="ARBA" id="ARBA00022598"/>
    </source>
</evidence>
<evidence type="ECO:0000313" key="7">
    <source>
        <dbReference type="Proteomes" id="UP000324260"/>
    </source>
</evidence>
<dbReference type="SUPFAM" id="SSF56059">
    <property type="entry name" value="Glutathione synthetase ATP-binding domain-like"/>
    <property type="match status" value="1"/>
</dbReference>
<gene>
    <name evidence="6" type="ORF">FZZ93_03115</name>
</gene>
<comment type="caution">
    <text evidence="6">The sequence shown here is derived from an EMBL/GenBank/DDBJ whole genome shotgun (WGS) entry which is preliminary data.</text>
</comment>
<reference evidence="6 7" key="1">
    <citation type="submission" date="2019-08" db="EMBL/GenBank/DDBJ databases">
        <title>Draft Genome Sequence of Halomonas eurihalina Isolated from Preserved Hide-surface.</title>
        <authorList>
            <person name="Hussain S.A."/>
            <person name="Xu A."/>
            <person name="Sarker M."/>
            <person name="Sommers C."/>
        </authorList>
    </citation>
    <scope>NUCLEOTIDE SEQUENCE [LARGE SCALE GENOMIC DNA]</scope>
    <source>
        <strain evidence="6 7">MS1</strain>
    </source>
</reference>
<evidence type="ECO:0000256" key="2">
    <source>
        <dbReference type="ARBA" id="ARBA00022741"/>
    </source>
</evidence>
<evidence type="ECO:0000256" key="4">
    <source>
        <dbReference type="PROSITE-ProRule" id="PRU00409"/>
    </source>
</evidence>
<dbReference type="PANTHER" id="PTHR43585:SF2">
    <property type="entry name" value="ATP-GRASP ENZYME FSQD"/>
    <property type="match status" value="1"/>
</dbReference>
<dbReference type="InterPro" id="IPR011761">
    <property type="entry name" value="ATP-grasp"/>
</dbReference>
<protein>
    <submittedName>
        <fullName evidence="6">ATP-grasp domain-containing protein</fullName>
    </submittedName>
</protein>
<dbReference type="OrthoDB" id="9134168at2"/>
<name>A0A5D9DAT2_HALER</name>
<dbReference type="PROSITE" id="PS50975">
    <property type="entry name" value="ATP_GRASP"/>
    <property type="match status" value="1"/>
</dbReference>
<dbReference type="InterPro" id="IPR013815">
    <property type="entry name" value="ATP_grasp_subdomain_1"/>
</dbReference>
<dbReference type="PANTHER" id="PTHR43585">
    <property type="entry name" value="FUMIPYRROLE BIOSYNTHESIS PROTEIN C"/>
    <property type="match status" value="1"/>
</dbReference>
<dbReference type="Gene3D" id="3.30.1490.20">
    <property type="entry name" value="ATP-grasp fold, A domain"/>
    <property type="match status" value="1"/>
</dbReference>
<dbReference type="GO" id="GO:0005524">
    <property type="term" value="F:ATP binding"/>
    <property type="evidence" value="ECO:0007669"/>
    <property type="project" value="UniProtKB-UniRule"/>
</dbReference>
<sequence length="422" mass="45747">MAIVILHRAALANAPYHDWLRNVEEPIYLIVSAAKLSAFNERIEDLPQGRYAAVKVVEGYDTSGEVELLVLDIARREPLRAILAHAEFDIERAARLRDYLGIPGQKTDSALVFRDKIAMKQAAQQAGIPVANFSPLENAPGLRDFVAANGLPVVMKPRNGAGACNITVLQTQTQVAELIQEGVSPPLNIRNNWMLESYVPGQTYHVDGLVLDGEIVLSWPSIYTTPSLDYLGATGQTNASHVLSSNNPLCARLNDFTAQVLTALPTPRNTAFHAELFHTHDGQLVLCEIASRTGGARICDAIAACFGVNISERWAQADCDLLSDTKVTRGGSGLPQPAVLGGWALIAPRPGRIEQLPSTCPLSGVVDFTLNIETKQVIGNPKAATDSIASCVFQAETETDCRATIENFRNWFAQECHISEVS</sequence>
<dbReference type="EMBL" id="VTPU01000002">
    <property type="protein sequence ID" value="TZG40906.1"/>
    <property type="molecule type" value="Genomic_DNA"/>
</dbReference>
<organism evidence="6 7">
    <name type="scientific">Halomonas eurihalina</name>
    <dbReference type="NCBI Taxonomy" id="42566"/>
    <lineage>
        <taxon>Bacteria</taxon>
        <taxon>Pseudomonadati</taxon>
        <taxon>Pseudomonadota</taxon>
        <taxon>Gammaproteobacteria</taxon>
        <taxon>Oceanospirillales</taxon>
        <taxon>Halomonadaceae</taxon>
        <taxon>Halomonas</taxon>
    </lineage>
</organism>